<dbReference type="Proteomes" id="UP000789860">
    <property type="component" value="Unassembled WGS sequence"/>
</dbReference>
<feature type="non-terminal residue" evidence="1">
    <location>
        <position position="43"/>
    </location>
</feature>
<keyword evidence="2" id="KW-1185">Reference proteome</keyword>
<evidence type="ECO:0000313" key="1">
    <source>
        <dbReference type="EMBL" id="CAG8484781.1"/>
    </source>
</evidence>
<sequence>MVEQTRKTAKHRETYSESHDQGPKGDKKEEVTKVTACNSELRQ</sequence>
<organism evidence="1 2">
    <name type="scientific">Scutellospora calospora</name>
    <dbReference type="NCBI Taxonomy" id="85575"/>
    <lineage>
        <taxon>Eukaryota</taxon>
        <taxon>Fungi</taxon>
        <taxon>Fungi incertae sedis</taxon>
        <taxon>Mucoromycota</taxon>
        <taxon>Glomeromycotina</taxon>
        <taxon>Glomeromycetes</taxon>
        <taxon>Diversisporales</taxon>
        <taxon>Gigasporaceae</taxon>
        <taxon>Scutellospora</taxon>
    </lineage>
</organism>
<accession>A0ACA9KNZ1</accession>
<proteinExistence type="predicted"/>
<gene>
    <name evidence="1" type="ORF">SCALOS_LOCUS2582</name>
</gene>
<protein>
    <submittedName>
        <fullName evidence="1">7093_t:CDS:1</fullName>
    </submittedName>
</protein>
<reference evidence="1" key="1">
    <citation type="submission" date="2021-06" db="EMBL/GenBank/DDBJ databases">
        <authorList>
            <person name="Kallberg Y."/>
            <person name="Tangrot J."/>
            <person name="Rosling A."/>
        </authorList>
    </citation>
    <scope>NUCLEOTIDE SEQUENCE</scope>
    <source>
        <strain evidence="1">AU212A</strain>
    </source>
</reference>
<evidence type="ECO:0000313" key="2">
    <source>
        <dbReference type="Proteomes" id="UP000789860"/>
    </source>
</evidence>
<comment type="caution">
    <text evidence="1">The sequence shown here is derived from an EMBL/GenBank/DDBJ whole genome shotgun (WGS) entry which is preliminary data.</text>
</comment>
<dbReference type="EMBL" id="CAJVPM010002350">
    <property type="protein sequence ID" value="CAG8484781.1"/>
    <property type="molecule type" value="Genomic_DNA"/>
</dbReference>
<name>A0ACA9KNZ1_9GLOM</name>